<proteinExistence type="predicted"/>
<evidence type="ECO:0000313" key="2">
    <source>
        <dbReference type="Proteomes" id="UP000033980"/>
    </source>
</evidence>
<comment type="caution">
    <text evidence="1">The sequence shown here is derived from an EMBL/GenBank/DDBJ whole genome shotgun (WGS) entry which is preliminary data.</text>
</comment>
<dbReference type="Proteomes" id="UP000033980">
    <property type="component" value="Unassembled WGS sequence"/>
</dbReference>
<dbReference type="AlphaFoldDB" id="A0A0G1FIJ7"/>
<organism evidence="1 2">
    <name type="scientific">Candidatus Collierbacteria bacterium GW2011_GWC2_43_12</name>
    <dbReference type="NCBI Taxonomy" id="1618390"/>
    <lineage>
        <taxon>Bacteria</taxon>
        <taxon>Candidatus Collieribacteriota</taxon>
    </lineage>
</organism>
<name>A0A0G1FIJ7_9BACT</name>
<accession>A0A0G1FIJ7</accession>
<sequence>MNINIDDKTGKVTAFPETSLTPLEASSVPRQEAAHLEEKGKIIDKNLVAGLVKKSNRILISISTHRFPLDIFPDTLNVEEGRLTIINRSFFLSSQVHSVDIKDISNIFVNTAPFYAQLVIISKTFTKNEIRIKYLWKDEAVMIRRIIEGLRTFQSKQVDTSVFSVKDLIAKLKELSTTDIVL</sequence>
<evidence type="ECO:0008006" key="3">
    <source>
        <dbReference type="Google" id="ProtNLM"/>
    </source>
</evidence>
<dbReference type="EMBL" id="LCFK01000001">
    <property type="protein sequence ID" value="KKS94926.1"/>
    <property type="molecule type" value="Genomic_DNA"/>
</dbReference>
<protein>
    <recommendedName>
        <fullName evidence="3">YokE-like PH domain-containing protein</fullName>
    </recommendedName>
</protein>
<evidence type="ECO:0000313" key="1">
    <source>
        <dbReference type="EMBL" id="KKS94926.1"/>
    </source>
</evidence>
<gene>
    <name evidence="1" type="ORF">UV68_C0001G0067</name>
</gene>
<reference evidence="1 2" key="1">
    <citation type="journal article" date="2015" name="Nature">
        <title>rRNA introns, odd ribosomes, and small enigmatic genomes across a large radiation of phyla.</title>
        <authorList>
            <person name="Brown C.T."/>
            <person name="Hug L.A."/>
            <person name="Thomas B.C."/>
            <person name="Sharon I."/>
            <person name="Castelle C.J."/>
            <person name="Singh A."/>
            <person name="Wilkins M.J."/>
            <person name="Williams K.H."/>
            <person name="Banfield J.F."/>
        </authorList>
    </citation>
    <scope>NUCLEOTIDE SEQUENCE [LARGE SCALE GENOMIC DNA]</scope>
</reference>